<name>A0A5B8FVX7_9RHOB</name>
<evidence type="ECO:0000313" key="3">
    <source>
        <dbReference type="Proteomes" id="UP000305888"/>
    </source>
</evidence>
<organism evidence="2 3">
    <name type="scientific">Paroceanicella profunda</name>
    <dbReference type="NCBI Taxonomy" id="2579971"/>
    <lineage>
        <taxon>Bacteria</taxon>
        <taxon>Pseudomonadati</taxon>
        <taxon>Pseudomonadota</taxon>
        <taxon>Alphaproteobacteria</taxon>
        <taxon>Rhodobacterales</taxon>
        <taxon>Paracoccaceae</taxon>
        <taxon>Paroceanicella</taxon>
    </lineage>
</organism>
<protein>
    <submittedName>
        <fullName evidence="2">Uncharacterized protein</fullName>
    </submittedName>
</protein>
<keyword evidence="3" id="KW-1185">Reference proteome</keyword>
<dbReference type="AlphaFoldDB" id="A0A5B8FVX7"/>
<dbReference type="OrthoDB" id="7859688at2"/>
<feature type="signal peptide" evidence="1">
    <location>
        <begin position="1"/>
        <end position="20"/>
    </location>
</feature>
<evidence type="ECO:0000313" key="2">
    <source>
        <dbReference type="EMBL" id="QDL91564.1"/>
    </source>
</evidence>
<accession>A0A5B8FVX7</accession>
<reference evidence="2 3" key="1">
    <citation type="submission" date="2019-06" db="EMBL/GenBank/DDBJ databases">
        <title>Genome sequence of Rhodobacteraceae bacterium D4M1.</title>
        <authorList>
            <person name="Cao J."/>
        </authorList>
    </citation>
    <scope>NUCLEOTIDE SEQUENCE [LARGE SCALE GENOMIC DNA]</scope>
    <source>
        <strain evidence="2 3">D4M1</strain>
    </source>
</reference>
<evidence type="ECO:0000256" key="1">
    <source>
        <dbReference type="SAM" id="SignalP"/>
    </source>
</evidence>
<gene>
    <name evidence="2" type="ORF">FDP22_07060</name>
</gene>
<dbReference type="Proteomes" id="UP000305888">
    <property type="component" value="Chromosome"/>
</dbReference>
<dbReference type="RefSeq" id="WP_138572382.1">
    <property type="nucleotide sequence ID" value="NZ_CP040818.1"/>
</dbReference>
<dbReference type="EMBL" id="CP040818">
    <property type="protein sequence ID" value="QDL91564.1"/>
    <property type="molecule type" value="Genomic_DNA"/>
</dbReference>
<dbReference type="KEGG" id="ppru:FDP22_07060"/>
<sequence>MKPLILAALLGAAGTFTAQADTLTLSAPMSGGTVHSGALDMSIYWTPSDEAFEVVAFYTARGDDAAPGKLQMRLEDGDRVVFGLPGHAGTAFSFERTAGALTVIAAPLQTELALN</sequence>
<proteinExistence type="predicted"/>
<keyword evidence="1" id="KW-0732">Signal</keyword>
<feature type="chain" id="PRO_5022937525" evidence="1">
    <location>
        <begin position="21"/>
        <end position="115"/>
    </location>
</feature>